<sequence>MALRYTRAMQDKPSPPQIVTDPETALAEAMESAPRFSETTQDLTVTVRTFWLEDQSQPEEHRYAWAYHISIESTRSDTVQLVSRSWEIVDGLGRTEHVHGDGVVGEQPFISRSEPYVYTSGAMLTTPSGFMHGTYHMVEPTSGQRFDIKIPVFSLDSPHEHSLVH</sequence>
<dbReference type="InterPro" id="IPR007474">
    <property type="entry name" value="ApaG_domain"/>
</dbReference>
<dbReference type="Gene3D" id="2.60.40.1470">
    <property type="entry name" value="ApaG domain"/>
    <property type="match status" value="1"/>
</dbReference>
<dbReference type="Pfam" id="PF04379">
    <property type="entry name" value="DUF525"/>
    <property type="match status" value="1"/>
</dbReference>
<comment type="caution">
    <text evidence="4">The sequence shown here is derived from an EMBL/GenBank/DDBJ whole genome shotgun (WGS) entry which is preliminary data.</text>
</comment>
<dbReference type="InterPro" id="IPR036767">
    <property type="entry name" value="ApaG_sf"/>
</dbReference>
<dbReference type="NCBIfam" id="NF003967">
    <property type="entry name" value="PRK05461.1"/>
    <property type="match status" value="1"/>
</dbReference>
<evidence type="ECO:0000313" key="4">
    <source>
        <dbReference type="EMBL" id="GBR49320.1"/>
    </source>
</evidence>
<dbReference type="PANTHER" id="PTHR14289:SF16">
    <property type="entry name" value="POLYMERASE DELTA-INTERACTING PROTEIN 2"/>
    <property type="match status" value="1"/>
</dbReference>
<evidence type="ECO:0000256" key="1">
    <source>
        <dbReference type="ARBA" id="ARBA00017693"/>
    </source>
</evidence>
<accession>A0ABQ0QLG0</accession>
<dbReference type="Proteomes" id="UP001062443">
    <property type="component" value="Unassembled WGS sequence"/>
</dbReference>
<protein>
    <recommendedName>
        <fullName evidence="1 2">Protein ApaG</fullName>
    </recommendedName>
</protein>
<evidence type="ECO:0000259" key="3">
    <source>
        <dbReference type="PROSITE" id="PS51087"/>
    </source>
</evidence>
<evidence type="ECO:0000313" key="5">
    <source>
        <dbReference type="Proteomes" id="UP001062443"/>
    </source>
</evidence>
<name>A0ABQ0QLG0_9PROT</name>
<proteinExistence type="inferred from homology"/>
<dbReference type="SUPFAM" id="SSF110069">
    <property type="entry name" value="ApaG-like"/>
    <property type="match status" value="1"/>
</dbReference>
<dbReference type="InterPro" id="IPR023065">
    <property type="entry name" value="Uncharacterised_ApaG"/>
</dbReference>
<feature type="domain" description="ApaG" evidence="3">
    <location>
        <begin position="37"/>
        <end position="162"/>
    </location>
</feature>
<evidence type="ECO:0000256" key="2">
    <source>
        <dbReference type="HAMAP-Rule" id="MF_00791"/>
    </source>
</evidence>
<dbReference type="EMBL" id="BAQB01000097">
    <property type="protein sequence ID" value="GBR49320.1"/>
    <property type="molecule type" value="Genomic_DNA"/>
</dbReference>
<reference evidence="4" key="1">
    <citation type="submission" date="2013-04" db="EMBL/GenBank/DDBJ databases">
        <title>The genome sequencing project of 58 acetic acid bacteria.</title>
        <authorList>
            <person name="Okamoto-Kainuma A."/>
            <person name="Ishikawa M."/>
            <person name="Umino S."/>
            <person name="Koizumi Y."/>
            <person name="Shiwa Y."/>
            <person name="Yoshikawa H."/>
            <person name="Matsutani M."/>
            <person name="Matsushita K."/>
        </authorList>
    </citation>
    <scope>NUCLEOTIDE SEQUENCE</scope>
    <source>
        <strain evidence="4">NBRC 106556</strain>
    </source>
</reference>
<dbReference type="PANTHER" id="PTHR14289">
    <property type="entry name" value="F-BOX ONLY PROTEIN 3"/>
    <property type="match status" value="1"/>
</dbReference>
<organism evidence="4 5">
    <name type="scientific">Neokomagataea tanensis NBRC 106556</name>
    <dbReference type="NCBI Taxonomy" id="1223519"/>
    <lineage>
        <taxon>Bacteria</taxon>
        <taxon>Pseudomonadati</taxon>
        <taxon>Pseudomonadota</taxon>
        <taxon>Alphaproteobacteria</taxon>
        <taxon>Acetobacterales</taxon>
        <taxon>Acetobacteraceae</taxon>
        <taxon>Neokomagataea</taxon>
    </lineage>
</organism>
<keyword evidence="5" id="KW-1185">Reference proteome</keyword>
<dbReference type="HAMAP" id="MF_00791">
    <property type="entry name" value="ApaG"/>
    <property type="match status" value="1"/>
</dbReference>
<gene>
    <name evidence="2" type="primary">apaG</name>
    <name evidence="4" type="ORF">AA106556_2009</name>
</gene>
<dbReference type="PROSITE" id="PS51087">
    <property type="entry name" value="APAG"/>
    <property type="match status" value="1"/>
</dbReference>